<dbReference type="STRING" id="1423781.FD06_GL000252"/>
<dbReference type="GO" id="GO:0005886">
    <property type="term" value="C:plasma membrane"/>
    <property type="evidence" value="ECO:0007669"/>
    <property type="project" value="TreeGrafter"/>
</dbReference>
<sequence>MNNYDQSTDRKIVNNAFGLNKFLTKMYGWMALSVLVSGLVAYVTGSVYHVTLSGIQTILAFIVWFILSMTIQSTSLKNPVIGFIQLMIFASLTGVIFSGIVLTYTGATIFSAFVTAAADFIIMAFIGVVTKKNLDKLGTQAYSALIAVIIVSIINIFLKVSLFEIVLSIITVGIFTILTAYDAQKMKNLYNQYNGQVSDSGLAINGALILYLDFVNLFLQLLQLFGLGDNRD</sequence>
<evidence type="ECO:0008006" key="9">
    <source>
        <dbReference type="Google" id="ProtNLM"/>
    </source>
</evidence>
<dbReference type="Pfam" id="PF01027">
    <property type="entry name" value="Bax1-I"/>
    <property type="match status" value="1"/>
</dbReference>
<feature type="transmembrane region" description="Helical" evidence="6">
    <location>
        <begin position="50"/>
        <end position="68"/>
    </location>
</feature>
<evidence type="ECO:0000313" key="8">
    <source>
        <dbReference type="Proteomes" id="UP000052012"/>
    </source>
</evidence>
<accession>A0A0R2AN70</accession>
<dbReference type="PANTHER" id="PTHR23291">
    <property type="entry name" value="BAX INHIBITOR-RELATED"/>
    <property type="match status" value="1"/>
</dbReference>
<dbReference type="Proteomes" id="UP000052012">
    <property type="component" value="Unassembled WGS sequence"/>
</dbReference>
<dbReference type="CDD" id="cd10432">
    <property type="entry name" value="BI-1-like_bacterial"/>
    <property type="match status" value="1"/>
</dbReference>
<feature type="transmembrane region" description="Helical" evidence="6">
    <location>
        <begin position="202"/>
        <end position="222"/>
    </location>
</feature>
<dbReference type="EMBL" id="AYYQ01000031">
    <property type="protein sequence ID" value="KRM68133.1"/>
    <property type="molecule type" value="Genomic_DNA"/>
</dbReference>
<evidence type="ECO:0000256" key="3">
    <source>
        <dbReference type="ARBA" id="ARBA00022692"/>
    </source>
</evidence>
<feature type="transmembrane region" description="Helical" evidence="6">
    <location>
        <begin position="108"/>
        <end position="129"/>
    </location>
</feature>
<evidence type="ECO:0000313" key="7">
    <source>
        <dbReference type="EMBL" id="KRM68133.1"/>
    </source>
</evidence>
<name>A0A0R2AN70_9LACO</name>
<comment type="similarity">
    <text evidence="2 6">Belongs to the BI1 family.</text>
</comment>
<keyword evidence="5 6" id="KW-0472">Membrane</keyword>
<proteinExistence type="inferred from homology"/>
<feature type="transmembrane region" description="Helical" evidence="6">
    <location>
        <begin position="26"/>
        <end position="44"/>
    </location>
</feature>
<dbReference type="PATRIC" id="fig|1423781.4.peg.255"/>
<evidence type="ECO:0000256" key="4">
    <source>
        <dbReference type="ARBA" id="ARBA00022989"/>
    </source>
</evidence>
<evidence type="ECO:0000256" key="1">
    <source>
        <dbReference type="ARBA" id="ARBA00004141"/>
    </source>
</evidence>
<protein>
    <recommendedName>
        <fullName evidence="9">Integral membrane protein, interacts with FtsH</fullName>
    </recommendedName>
</protein>
<keyword evidence="8" id="KW-1185">Reference proteome</keyword>
<organism evidence="7 8">
    <name type="scientific">Apilactobacillus ozensis DSM 23829 = JCM 17196</name>
    <dbReference type="NCBI Taxonomy" id="1423781"/>
    <lineage>
        <taxon>Bacteria</taxon>
        <taxon>Bacillati</taxon>
        <taxon>Bacillota</taxon>
        <taxon>Bacilli</taxon>
        <taxon>Lactobacillales</taxon>
        <taxon>Lactobacillaceae</taxon>
        <taxon>Apilactobacillus</taxon>
    </lineage>
</organism>
<comment type="caution">
    <text evidence="7">The sequence shown here is derived from an EMBL/GenBank/DDBJ whole genome shotgun (WGS) entry which is preliminary data.</text>
</comment>
<reference evidence="7 8" key="1">
    <citation type="journal article" date="2015" name="Genome Announc.">
        <title>Expanding the biotechnology potential of lactobacilli through comparative genomics of 213 strains and associated genera.</title>
        <authorList>
            <person name="Sun Z."/>
            <person name="Harris H.M."/>
            <person name="McCann A."/>
            <person name="Guo C."/>
            <person name="Argimon S."/>
            <person name="Zhang W."/>
            <person name="Yang X."/>
            <person name="Jeffery I.B."/>
            <person name="Cooney J.C."/>
            <person name="Kagawa T.F."/>
            <person name="Liu W."/>
            <person name="Song Y."/>
            <person name="Salvetti E."/>
            <person name="Wrobel A."/>
            <person name="Rasinkangas P."/>
            <person name="Parkhill J."/>
            <person name="Rea M.C."/>
            <person name="O'Sullivan O."/>
            <person name="Ritari J."/>
            <person name="Douillard F.P."/>
            <person name="Paul Ross R."/>
            <person name="Yang R."/>
            <person name="Briner A.E."/>
            <person name="Felis G.E."/>
            <person name="de Vos W.M."/>
            <person name="Barrangou R."/>
            <person name="Klaenhammer T.R."/>
            <person name="Caufield P.W."/>
            <person name="Cui Y."/>
            <person name="Zhang H."/>
            <person name="O'Toole P.W."/>
        </authorList>
    </citation>
    <scope>NUCLEOTIDE SEQUENCE [LARGE SCALE GENOMIC DNA]</scope>
    <source>
        <strain evidence="7 8">DSM 23829</strain>
    </source>
</reference>
<comment type="subcellular location">
    <subcellularLocation>
        <location evidence="1">Membrane</location>
        <topology evidence="1">Multi-pass membrane protein</topology>
    </subcellularLocation>
</comment>
<dbReference type="AlphaFoldDB" id="A0A0R2AN70"/>
<feature type="transmembrane region" description="Helical" evidence="6">
    <location>
        <begin position="141"/>
        <end position="158"/>
    </location>
</feature>
<evidence type="ECO:0000256" key="2">
    <source>
        <dbReference type="ARBA" id="ARBA00010350"/>
    </source>
</evidence>
<evidence type="ECO:0000256" key="6">
    <source>
        <dbReference type="RuleBase" id="RU004379"/>
    </source>
</evidence>
<dbReference type="OrthoDB" id="9793828at2"/>
<dbReference type="InterPro" id="IPR006214">
    <property type="entry name" value="Bax_inhibitor_1-related"/>
</dbReference>
<feature type="transmembrane region" description="Helical" evidence="6">
    <location>
        <begin position="80"/>
        <end position="102"/>
    </location>
</feature>
<dbReference type="PANTHER" id="PTHR23291:SF50">
    <property type="entry name" value="PROTEIN LIFEGUARD 4"/>
    <property type="match status" value="1"/>
</dbReference>
<gene>
    <name evidence="7" type="ORF">FD06_GL000252</name>
</gene>
<feature type="transmembrane region" description="Helical" evidence="6">
    <location>
        <begin position="164"/>
        <end position="181"/>
    </location>
</feature>
<evidence type="ECO:0000256" key="5">
    <source>
        <dbReference type="ARBA" id="ARBA00023136"/>
    </source>
</evidence>
<dbReference type="RefSeq" id="WP_056966470.1">
    <property type="nucleotide sequence ID" value="NZ_AYYQ01000031.1"/>
</dbReference>
<keyword evidence="3 6" id="KW-0812">Transmembrane</keyword>
<keyword evidence="4 6" id="KW-1133">Transmembrane helix</keyword>